<keyword evidence="3" id="KW-1185">Reference proteome</keyword>
<protein>
    <recommendedName>
        <fullName evidence="1">Retrovirus-related Pol polyprotein from transposon TNT 1-94-like beta-barrel domain-containing protein</fullName>
    </recommendedName>
</protein>
<feature type="domain" description="Retrovirus-related Pol polyprotein from transposon TNT 1-94-like beta-barrel" evidence="1">
    <location>
        <begin position="1"/>
        <end position="70"/>
    </location>
</feature>
<dbReference type="AlphaFoldDB" id="A0A8J5CEV6"/>
<evidence type="ECO:0000313" key="2">
    <source>
        <dbReference type="EMBL" id="KAG6474129.1"/>
    </source>
</evidence>
<sequence>MSYDEKSFANLDRNFCAKVKIGNGDYIDVEGRGDVVVDGLKGRKLISDVLYVPKIDQNLVSVGQLMQKGYKVMFEEGFCLIADSFGKKILKIQMKNKRFSFDPVS</sequence>
<evidence type="ECO:0000259" key="1">
    <source>
        <dbReference type="Pfam" id="PF22936"/>
    </source>
</evidence>
<proteinExistence type="predicted"/>
<accession>A0A8J5CEV6</accession>
<dbReference type="Proteomes" id="UP000734854">
    <property type="component" value="Unassembled WGS sequence"/>
</dbReference>
<gene>
    <name evidence="2" type="ORF">ZIOFF_068053</name>
</gene>
<dbReference type="Pfam" id="PF22936">
    <property type="entry name" value="Pol_BBD"/>
    <property type="match status" value="1"/>
</dbReference>
<comment type="caution">
    <text evidence="2">The sequence shown here is derived from an EMBL/GenBank/DDBJ whole genome shotgun (WGS) entry which is preliminary data.</text>
</comment>
<evidence type="ECO:0000313" key="3">
    <source>
        <dbReference type="Proteomes" id="UP000734854"/>
    </source>
</evidence>
<dbReference type="InterPro" id="IPR054722">
    <property type="entry name" value="PolX-like_BBD"/>
</dbReference>
<name>A0A8J5CEV6_ZINOF</name>
<reference evidence="2 3" key="1">
    <citation type="submission" date="2020-08" db="EMBL/GenBank/DDBJ databases">
        <title>Plant Genome Project.</title>
        <authorList>
            <person name="Zhang R.-G."/>
        </authorList>
    </citation>
    <scope>NUCLEOTIDE SEQUENCE [LARGE SCALE GENOMIC DNA]</scope>
    <source>
        <tissue evidence="2">Rhizome</tissue>
    </source>
</reference>
<dbReference type="EMBL" id="JACMSC010000019">
    <property type="protein sequence ID" value="KAG6474129.1"/>
    <property type="molecule type" value="Genomic_DNA"/>
</dbReference>
<organism evidence="2 3">
    <name type="scientific">Zingiber officinale</name>
    <name type="common">Ginger</name>
    <name type="synonym">Amomum zingiber</name>
    <dbReference type="NCBI Taxonomy" id="94328"/>
    <lineage>
        <taxon>Eukaryota</taxon>
        <taxon>Viridiplantae</taxon>
        <taxon>Streptophyta</taxon>
        <taxon>Embryophyta</taxon>
        <taxon>Tracheophyta</taxon>
        <taxon>Spermatophyta</taxon>
        <taxon>Magnoliopsida</taxon>
        <taxon>Liliopsida</taxon>
        <taxon>Zingiberales</taxon>
        <taxon>Zingiberaceae</taxon>
        <taxon>Zingiber</taxon>
    </lineage>
</organism>